<protein>
    <submittedName>
        <fullName evidence="2">Uncharacterized protein</fullName>
    </submittedName>
</protein>
<dbReference type="RefSeq" id="WP_184258984.1">
    <property type="nucleotide sequence ID" value="NZ_JACHIO010000021.1"/>
</dbReference>
<feature type="chain" id="PRO_5030730657" evidence="1">
    <location>
        <begin position="25"/>
        <end position="481"/>
    </location>
</feature>
<reference evidence="2 3" key="1">
    <citation type="submission" date="2020-08" db="EMBL/GenBank/DDBJ databases">
        <title>Genomic Encyclopedia of Type Strains, Phase IV (KMG-V): Genome sequencing to study the core and pangenomes of soil and plant-associated prokaryotes.</title>
        <authorList>
            <person name="Whitman W."/>
        </authorList>
    </citation>
    <scope>NUCLEOTIDE SEQUENCE [LARGE SCALE GENOMIC DNA]</scope>
    <source>
        <strain evidence="2 3">X5P3</strain>
    </source>
</reference>
<organism evidence="2 3">
    <name type="scientific">Granulicella mallensis</name>
    <dbReference type="NCBI Taxonomy" id="940614"/>
    <lineage>
        <taxon>Bacteria</taxon>
        <taxon>Pseudomonadati</taxon>
        <taxon>Acidobacteriota</taxon>
        <taxon>Terriglobia</taxon>
        <taxon>Terriglobales</taxon>
        <taxon>Acidobacteriaceae</taxon>
        <taxon>Granulicella</taxon>
    </lineage>
</organism>
<feature type="signal peptide" evidence="1">
    <location>
        <begin position="1"/>
        <end position="24"/>
    </location>
</feature>
<accession>A0A7W8EBN2</accession>
<evidence type="ECO:0000256" key="1">
    <source>
        <dbReference type="SAM" id="SignalP"/>
    </source>
</evidence>
<name>A0A7W8EBN2_9BACT</name>
<gene>
    <name evidence="2" type="ORF">HDF15_004266</name>
</gene>
<comment type="caution">
    <text evidence="2">The sequence shown here is derived from an EMBL/GenBank/DDBJ whole genome shotgun (WGS) entry which is preliminary data.</text>
</comment>
<proteinExistence type="predicted"/>
<dbReference type="AlphaFoldDB" id="A0A7W8EBN2"/>
<dbReference type="Proteomes" id="UP000584867">
    <property type="component" value="Unassembled WGS sequence"/>
</dbReference>
<dbReference type="EMBL" id="JACHIO010000021">
    <property type="protein sequence ID" value="MBB5065896.1"/>
    <property type="molecule type" value="Genomic_DNA"/>
</dbReference>
<evidence type="ECO:0000313" key="2">
    <source>
        <dbReference type="EMBL" id="MBB5065896.1"/>
    </source>
</evidence>
<evidence type="ECO:0000313" key="3">
    <source>
        <dbReference type="Proteomes" id="UP000584867"/>
    </source>
</evidence>
<sequence length="481" mass="53285">MRKRLKWSSMALALSLVSSRQSFAQNVDHVIGAPFTATVSSTFTKDGKITQSTIQLARASNGSTYRATYLANGEVSSIEIEDIPNNRSINITLLAKSPFDHVYRLSKPIRGKFMTDSVEAINQQLKRTERFWVEQPDRPKPNGQVHYVSLGEKNSEGMTLFGFHSERTYTDGRKCISEFWRSDLGFMLSSKTVCPGEDKQDSFILTNLRREEPDTNLFEIPTNSSPMTDQQLDANTVSIIENQTGVRKSSALLPGIEEGVPFPYQSSTLGWFEVVQNRSSSNLVAFNAPYQCPRGGPLFHYDGLLFGNSITPPGDGIVIGAGDLSKCTGGVDAAIFSDGHAEGDLQELTSLYAWRRGAYQGLVESIRHLNAIASKQESVEFAAKALPGEFHSTDMKTIQTESIGYNFVSGIVVKRLSNFNTDHTVPYLTVPSEDVERIPRIEEVMKAEGLSRDEASVVILSRSLERWRSVLEGHLQLPAVK</sequence>
<keyword evidence="1" id="KW-0732">Signal</keyword>